<keyword evidence="3 5" id="KW-1133">Transmembrane helix</keyword>
<keyword evidence="2 5" id="KW-0812">Transmembrane</keyword>
<comment type="subcellular location">
    <subcellularLocation>
        <location evidence="1">Membrane</location>
        <topology evidence="1">Multi-pass membrane protein</topology>
    </subcellularLocation>
</comment>
<evidence type="ECO:0000313" key="7">
    <source>
        <dbReference type="EMBL" id="ABI66512.1"/>
    </source>
</evidence>
<keyword evidence="4 5" id="KW-0472">Membrane</keyword>
<dbReference type="InterPro" id="IPR002810">
    <property type="entry name" value="NfeD-like_C"/>
</dbReference>
<dbReference type="Pfam" id="PF01957">
    <property type="entry name" value="NfeD"/>
    <property type="match status" value="1"/>
</dbReference>
<dbReference type="OrthoDB" id="7204091at2"/>
<evidence type="ECO:0000313" key="8">
    <source>
        <dbReference type="Proteomes" id="UP000001964"/>
    </source>
</evidence>
<protein>
    <recommendedName>
        <fullName evidence="6">NfeD-like C-terminal domain-containing protein</fullName>
    </recommendedName>
</protein>
<feature type="domain" description="NfeD-like C-terminal" evidence="6">
    <location>
        <begin position="96"/>
        <end position="151"/>
    </location>
</feature>
<dbReference type="PANTHER" id="PTHR33507">
    <property type="entry name" value="INNER MEMBRANE PROTEIN YBBJ"/>
    <property type="match status" value="1"/>
</dbReference>
<evidence type="ECO:0000256" key="4">
    <source>
        <dbReference type="ARBA" id="ARBA00023136"/>
    </source>
</evidence>
<dbReference type="KEGG" id="mmr:Mmar10_2220"/>
<dbReference type="HOGENOM" id="CLU_116732_4_0_5"/>
<keyword evidence="8" id="KW-1185">Reference proteome</keyword>
<feature type="transmembrane region" description="Helical" evidence="5">
    <location>
        <begin position="57"/>
        <end position="74"/>
    </location>
</feature>
<gene>
    <name evidence="7" type="ordered locus">Mmar10_2220</name>
</gene>
<dbReference type="STRING" id="394221.Mmar10_2220"/>
<dbReference type="AlphaFoldDB" id="Q0AMI1"/>
<dbReference type="InterPro" id="IPR012340">
    <property type="entry name" value="NA-bd_OB-fold"/>
</dbReference>
<organism evidence="7 8">
    <name type="scientific">Maricaulis maris (strain MCS10)</name>
    <name type="common">Caulobacter maris</name>
    <dbReference type="NCBI Taxonomy" id="394221"/>
    <lineage>
        <taxon>Bacteria</taxon>
        <taxon>Pseudomonadati</taxon>
        <taxon>Pseudomonadota</taxon>
        <taxon>Alphaproteobacteria</taxon>
        <taxon>Maricaulales</taxon>
        <taxon>Maricaulaceae</taxon>
        <taxon>Maricaulis</taxon>
    </lineage>
</organism>
<dbReference type="Gene3D" id="2.40.50.140">
    <property type="entry name" value="Nucleic acid-binding proteins"/>
    <property type="match status" value="1"/>
</dbReference>
<dbReference type="InterPro" id="IPR052165">
    <property type="entry name" value="Membrane_assoc_protease"/>
</dbReference>
<evidence type="ECO:0000256" key="3">
    <source>
        <dbReference type="ARBA" id="ARBA00022989"/>
    </source>
</evidence>
<evidence type="ECO:0000259" key="6">
    <source>
        <dbReference type="Pfam" id="PF01957"/>
    </source>
</evidence>
<evidence type="ECO:0000256" key="5">
    <source>
        <dbReference type="SAM" id="Phobius"/>
    </source>
</evidence>
<dbReference type="GO" id="GO:0005886">
    <property type="term" value="C:plasma membrane"/>
    <property type="evidence" value="ECO:0007669"/>
    <property type="project" value="TreeGrafter"/>
</dbReference>
<sequence>MEMLLSVFDRMNLWAWWAVSGVILIAELLTGTTYLLWPAAAAFLTGFVALEVLGVSWPVQLAVFALLSFVLLWIGDRWVRPSMRAGAGSGLNDRSARMVGQRVQVVADFSSGRGRVRYGDSEWAAETTDGTNPVAGSTLKVEAINGVILTIVS</sequence>
<name>Q0AMI1_MARMM</name>
<evidence type="ECO:0000256" key="1">
    <source>
        <dbReference type="ARBA" id="ARBA00004141"/>
    </source>
</evidence>
<proteinExistence type="predicted"/>
<reference evidence="7 8" key="1">
    <citation type="submission" date="2006-08" db="EMBL/GenBank/DDBJ databases">
        <title>Complete sequence of Maricaulis maris MCS10.</title>
        <authorList>
            <consortium name="US DOE Joint Genome Institute"/>
            <person name="Copeland A."/>
            <person name="Lucas S."/>
            <person name="Lapidus A."/>
            <person name="Barry K."/>
            <person name="Detter J.C."/>
            <person name="Glavina del Rio T."/>
            <person name="Hammon N."/>
            <person name="Israni S."/>
            <person name="Dalin E."/>
            <person name="Tice H."/>
            <person name="Pitluck S."/>
            <person name="Saunders E."/>
            <person name="Brettin T."/>
            <person name="Bruce D."/>
            <person name="Han C."/>
            <person name="Tapia R."/>
            <person name="Gilna P."/>
            <person name="Schmutz J."/>
            <person name="Larimer F."/>
            <person name="Land M."/>
            <person name="Hauser L."/>
            <person name="Kyrpides N."/>
            <person name="Mikhailova N."/>
            <person name="Viollier P."/>
            <person name="Stephens C."/>
            <person name="Richardson P."/>
        </authorList>
    </citation>
    <scope>NUCLEOTIDE SEQUENCE [LARGE SCALE GENOMIC DNA]</scope>
    <source>
        <strain evidence="7 8">MCS10</strain>
    </source>
</reference>
<accession>Q0AMI1</accession>
<dbReference type="EMBL" id="CP000449">
    <property type="protein sequence ID" value="ABI66512.1"/>
    <property type="molecule type" value="Genomic_DNA"/>
</dbReference>
<dbReference type="PANTHER" id="PTHR33507:SF3">
    <property type="entry name" value="INNER MEMBRANE PROTEIN YBBJ"/>
    <property type="match status" value="1"/>
</dbReference>
<dbReference type="eggNOG" id="COG1585">
    <property type="taxonomic scope" value="Bacteria"/>
</dbReference>
<evidence type="ECO:0000256" key="2">
    <source>
        <dbReference type="ARBA" id="ARBA00022692"/>
    </source>
</evidence>
<feature type="transmembrane region" description="Helical" evidence="5">
    <location>
        <begin position="12"/>
        <end position="37"/>
    </location>
</feature>
<dbReference type="Proteomes" id="UP000001964">
    <property type="component" value="Chromosome"/>
</dbReference>